<dbReference type="InterPro" id="IPR006656">
    <property type="entry name" value="Mopterin_OxRdtase"/>
</dbReference>
<proteinExistence type="inferred from homology"/>
<sequence length="1003" mass="111512">MVRVFSESRRTAICQKAKTALALGAKPRGGEMTRLNLARRSFLKLSAATGAAMAVAGGTASAAFGEAAAGTSPKGETKVIRSFCRACGKMECPNWVTVQNGRVVSISGDESACTSRGNLCVKGRTAMQQLYHPDRVKYPMRRTNPKGEDPGWVRISWDEAISSIAKGVQECRDKYGNHTVKILHGTSRITTYGIEGLSQGLQTSNIGNTAGQICKGPREFSGAITAYMGVHWINLSDHPKVFFQWGSDQEVSNYDNACRVTVDAYNFAERSICVGPRTQNLGKETDLQLHLRPGTDDFLALGMINLLVNEKKTYDQLFVKKWTNAPFLYVADKAPAEFTWEYCPYETGVGFYPLNLRTQLLTEADLVEGGSPKRFMVWDNTAGKPIYFDSETALWEGETEYLAPTEFQPAGLDNTGTLVIDPGLPLQIDPALEGEFTVTLKDGTAVTAIPVWQKYCDHLSQYDPATVAATCDIPEDQLRQAVDIYCAEPNLGGISYNLPTEHAANSIQTTRSILALSALMGNVDNVGGNCGGHGQDGNYHNYFMYCVPFGQPSLPLNELEKIAGVEKFPLLPWATKCQGAANFHDTTSATDMILTGNPYPIRCMISDTGSHFHAANATKNWEAYKTLDFYWGSELWFSPTIELADIITPAAHFLEIGCVRSSQGAEKGYGIMVPCVEPLAEAEWDATTCVRVAEALNLGWWPTKKEFAPPFWPEEWLDSEYPTAQQMHELEVLPVVMGMNLPGHNGSRLEFSSWDDAVQQYQEHGQWNLREVSPIGYYRRYINGYIRTDGLPGFGTPTTKFELFSTVLETYHPGEEWPIAREPQYSPYSTPDLYQEYPIIFTSGRRNPLFFHSEGRQVPMLREQSPVPCFQINPETAKELGIEQGDWCWIESPKGKIREVADLFYGIKPGTIEADHGWWYPELPAPTHGFDLSNANVMVDEYVQDPIIGSTNLRAYLVKVYKATPENSPYGDPVPRATEDGTPIISTPDDERLKRWLPNYEEA</sequence>
<name>A0A4T9T8B8_9ACTN</name>
<feature type="region of interest" description="Disordered" evidence="7">
    <location>
        <begin position="968"/>
        <end position="988"/>
    </location>
</feature>
<dbReference type="AlphaFoldDB" id="A0A4T9T8B8"/>
<evidence type="ECO:0000256" key="4">
    <source>
        <dbReference type="ARBA" id="ARBA00023002"/>
    </source>
</evidence>
<dbReference type="SUPFAM" id="SSF53706">
    <property type="entry name" value="Formate dehydrogenase/DMSO reductase, domains 1-3"/>
    <property type="match status" value="1"/>
</dbReference>
<dbReference type="InterPro" id="IPR006963">
    <property type="entry name" value="Mopterin_OxRdtase_4Fe-4S_dom"/>
</dbReference>
<dbReference type="Pfam" id="PF04879">
    <property type="entry name" value="Molybdop_Fe4S4"/>
    <property type="match status" value="1"/>
</dbReference>
<feature type="transmembrane region" description="Helical" evidence="8">
    <location>
        <begin position="42"/>
        <end position="64"/>
    </location>
</feature>
<dbReference type="GO" id="GO:0018818">
    <property type="term" value="F:acetylene hydratase activity"/>
    <property type="evidence" value="ECO:0007669"/>
    <property type="project" value="InterPro"/>
</dbReference>
<evidence type="ECO:0000259" key="9">
    <source>
        <dbReference type="PROSITE" id="PS51669"/>
    </source>
</evidence>
<keyword evidence="3" id="KW-0732">Signal</keyword>
<evidence type="ECO:0000256" key="5">
    <source>
        <dbReference type="ARBA" id="ARBA00023004"/>
    </source>
</evidence>
<dbReference type="GO" id="GO:0051536">
    <property type="term" value="F:iron-sulfur cluster binding"/>
    <property type="evidence" value="ECO:0007669"/>
    <property type="project" value="UniProtKB-KW"/>
</dbReference>
<dbReference type="InterPro" id="IPR037949">
    <property type="entry name" value="MopB_CT_Acetylene-hydratase"/>
</dbReference>
<evidence type="ECO:0000256" key="7">
    <source>
        <dbReference type="SAM" id="MobiDB-lite"/>
    </source>
</evidence>
<organism evidence="10 11">
    <name type="scientific">Parvibacter caecicola</name>
    <dbReference type="NCBI Taxonomy" id="747645"/>
    <lineage>
        <taxon>Bacteria</taxon>
        <taxon>Bacillati</taxon>
        <taxon>Actinomycetota</taxon>
        <taxon>Coriobacteriia</taxon>
        <taxon>Coriobacteriales</taxon>
        <taxon>Coriobacteriaceae</taxon>
        <taxon>Parvibacter</taxon>
    </lineage>
</organism>
<dbReference type="GO" id="GO:0046872">
    <property type="term" value="F:metal ion binding"/>
    <property type="evidence" value="ECO:0007669"/>
    <property type="project" value="UniProtKB-KW"/>
</dbReference>
<dbReference type="InterPro" id="IPR006657">
    <property type="entry name" value="MoPterin_dinucl-bd_dom"/>
</dbReference>
<dbReference type="Gene3D" id="3.40.228.10">
    <property type="entry name" value="Dimethylsulfoxide Reductase, domain 2"/>
    <property type="match status" value="2"/>
</dbReference>
<dbReference type="InterPro" id="IPR050612">
    <property type="entry name" value="Prok_Mopterin_Oxidored"/>
</dbReference>
<protein>
    <submittedName>
        <fullName evidence="10">Molybdopterin dinucleotide-binding protein</fullName>
    </submittedName>
</protein>
<keyword evidence="8" id="KW-0472">Membrane</keyword>
<keyword evidence="6" id="KW-0411">Iron-sulfur</keyword>
<gene>
    <name evidence="10" type="ORF">E5982_03490</name>
</gene>
<evidence type="ECO:0000313" key="11">
    <source>
        <dbReference type="Proteomes" id="UP000309454"/>
    </source>
</evidence>
<dbReference type="CDD" id="cd02781">
    <property type="entry name" value="MopB_CT_Acetylene-hydratase"/>
    <property type="match status" value="1"/>
</dbReference>
<dbReference type="SUPFAM" id="SSF50692">
    <property type="entry name" value="ADC-like"/>
    <property type="match status" value="1"/>
</dbReference>
<keyword evidence="2" id="KW-0479">Metal-binding</keyword>
<dbReference type="GO" id="GO:0043546">
    <property type="term" value="F:molybdopterin cofactor binding"/>
    <property type="evidence" value="ECO:0007669"/>
    <property type="project" value="InterPro"/>
</dbReference>
<dbReference type="SMART" id="SM00926">
    <property type="entry name" value="Molybdop_Fe4S4"/>
    <property type="match status" value="1"/>
</dbReference>
<evidence type="ECO:0000256" key="1">
    <source>
        <dbReference type="ARBA" id="ARBA00010312"/>
    </source>
</evidence>
<feature type="domain" description="4Fe-4S Mo/W bis-MGD-type" evidence="9">
    <location>
        <begin position="77"/>
        <end position="134"/>
    </location>
</feature>
<keyword evidence="5" id="KW-0408">Iron</keyword>
<dbReference type="Proteomes" id="UP000309454">
    <property type="component" value="Unassembled WGS sequence"/>
</dbReference>
<keyword evidence="11" id="KW-1185">Reference proteome</keyword>
<evidence type="ECO:0000256" key="8">
    <source>
        <dbReference type="SAM" id="Phobius"/>
    </source>
</evidence>
<comment type="caution">
    <text evidence="10">The sequence shown here is derived from an EMBL/GenBank/DDBJ whole genome shotgun (WGS) entry which is preliminary data.</text>
</comment>
<evidence type="ECO:0000256" key="2">
    <source>
        <dbReference type="ARBA" id="ARBA00022723"/>
    </source>
</evidence>
<keyword evidence="8" id="KW-1133">Transmembrane helix</keyword>
<evidence type="ECO:0000256" key="3">
    <source>
        <dbReference type="ARBA" id="ARBA00022729"/>
    </source>
</evidence>
<dbReference type="GO" id="GO:0016491">
    <property type="term" value="F:oxidoreductase activity"/>
    <property type="evidence" value="ECO:0007669"/>
    <property type="project" value="UniProtKB-KW"/>
</dbReference>
<keyword evidence="8" id="KW-0812">Transmembrane</keyword>
<comment type="similarity">
    <text evidence="1">Belongs to the prokaryotic molybdopterin-containing oxidoreductase family.</text>
</comment>
<dbReference type="OrthoDB" id="3196903at2"/>
<reference evidence="10 11" key="1">
    <citation type="submission" date="2019-04" db="EMBL/GenBank/DDBJ databases">
        <title>Microbes associate with the intestines of laboratory mice.</title>
        <authorList>
            <person name="Navarre W."/>
            <person name="Wong E."/>
            <person name="Huang K.C."/>
            <person name="Tropini C."/>
            <person name="Ng K."/>
            <person name="Yu B."/>
        </authorList>
    </citation>
    <scope>NUCLEOTIDE SEQUENCE [LARGE SCALE GENOMIC DNA]</scope>
    <source>
        <strain evidence="10 11">NM48_B13</strain>
    </source>
</reference>
<dbReference type="InterPro" id="IPR009010">
    <property type="entry name" value="Asp_de-COase-like_dom_sf"/>
</dbReference>
<keyword evidence="4" id="KW-0560">Oxidoreductase</keyword>
<dbReference type="Pfam" id="PF01568">
    <property type="entry name" value="Molydop_binding"/>
    <property type="match status" value="1"/>
</dbReference>
<evidence type="ECO:0000256" key="6">
    <source>
        <dbReference type="ARBA" id="ARBA00023014"/>
    </source>
</evidence>
<dbReference type="InterPro" id="IPR006311">
    <property type="entry name" value="TAT_signal"/>
</dbReference>
<dbReference type="Gene3D" id="3.40.50.740">
    <property type="match status" value="2"/>
</dbReference>
<dbReference type="PROSITE" id="PS51669">
    <property type="entry name" value="4FE4S_MOW_BIS_MGD"/>
    <property type="match status" value="1"/>
</dbReference>
<evidence type="ECO:0000313" key="10">
    <source>
        <dbReference type="EMBL" id="TJW11288.1"/>
    </source>
</evidence>
<dbReference type="Pfam" id="PF00384">
    <property type="entry name" value="Molybdopterin"/>
    <property type="match status" value="1"/>
</dbReference>
<dbReference type="PANTHER" id="PTHR43742">
    <property type="entry name" value="TRIMETHYLAMINE-N-OXIDE REDUCTASE"/>
    <property type="match status" value="1"/>
</dbReference>
<dbReference type="Gene3D" id="2.40.40.20">
    <property type="match status" value="1"/>
</dbReference>
<dbReference type="EMBL" id="SSTM01000002">
    <property type="protein sequence ID" value="TJW11288.1"/>
    <property type="molecule type" value="Genomic_DNA"/>
</dbReference>
<dbReference type="PROSITE" id="PS51318">
    <property type="entry name" value="TAT"/>
    <property type="match status" value="1"/>
</dbReference>
<accession>A0A4T9T8B8</accession>
<dbReference type="Gene3D" id="2.20.25.90">
    <property type="entry name" value="ADC-like domains"/>
    <property type="match status" value="1"/>
</dbReference>